<evidence type="ECO:0000313" key="4">
    <source>
        <dbReference type="EMBL" id="OQR72111.1"/>
    </source>
</evidence>
<sequence length="46" mass="5387">FCDFLETHYLEEQVKAIKELSDYLTNIIRVGNGMGEFIFDKELSDD</sequence>
<dbReference type="EMBL" id="MNPL01012473">
    <property type="protein sequence ID" value="OQR72111.1"/>
    <property type="molecule type" value="Genomic_DNA"/>
</dbReference>
<dbReference type="GO" id="GO:0004322">
    <property type="term" value="F:ferroxidase activity"/>
    <property type="evidence" value="ECO:0007669"/>
    <property type="project" value="UniProtKB-EC"/>
</dbReference>
<dbReference type="GO" id="GO:0008199">
    <property type="term" value="F:ferric iron binding"/>
    <property type="evidence" value="ECO:0007669"/>
    <property type="project" value="InterPro"/>
</dbReference>
<comment type="similarity">
    <text evidence="2">Belongs to the ferritin family.</text>
</comment>
<dbReference type="Gene3D" id="1.20.1260.10">
    <property type="match status" value="1"/>
</dbReference>
<dbReference type="AlphaFoldDB" id="A0A1V9XFB6"/>
<protein>
    <recommendedName>
        <fullName evidence="2">Ferritin</fullName>
        <ecNumber evidence="2">1.16.3.1</ecNumber>
    </recommendedName>
</protein>
<dbReference type="STRING" id="418985.A0A1V9XFB6"/>
<keyword evidence="5" id="KW-1185">Reference proteome</keyword>
<gene>
    <name evidence="4" type="ORF">BIW11_01374</name>
</gene>
<dbReference type="GO" id="GO:0005737">
    <property type="term" value="C:cytoplasm"/>
    <property type="evidence" value="ECO:0007669"/>
    <property type="project" value="TreeGrafter"/>
</dbReference>
<dbReference type="SUPFAM" id="SSF47240">
    <property type="entry name" value="Ferritin-like"/>
    <property type="match status" value="1"/>
</dbReference>
<feature type="binding site" evidence="1">
    <location>
        <position position="13"/>
    </location>
    <ligand>
        <name>Fe cation</name>
        <dbReference type="ChEBI" id="CHEBI:24875"/>
        <label>1</label>
    </ligand>
</feature>
<dbReference type="EC" id="1.16.3.1" evidence="2"/>
<dbReference type="PROSITE" id="PS50905">
    <property type="entry name" value="FERRITIN_LIKE"/>
    <property type="match status" value="1"/>
</dbReference>
<dbReference type="InterPro" id="IPR001519">
    <property type="entry name" value="Ferritin"/>
</dbReference>
<dbReference type="InterPro" id="IPR009040">
    <property type="entry name" value="Ferritin-like_diiron"/>
</dbReference>
<reference evidence="4 5" key="1">
    <citation type="journal article" date="2017" name="Gigascience">
        <title>Draft genome of the honey bee ectoparasitic mite, Tropilaelaps mercedesae, is shaped by the parasitic life history.</title>
        <authorList>
            <person name="Dong X."/>
            <person name="Armstrong S.D."/>
            <person name="Xia D."/>
            <person name="Makepeace B.L."/>
            <person name="Darby A.C."/>
            <person name="Kadowaki T."/>
        </authorList>
    </citation>
    <scope>NUCLEOTIDE SEQUENCE [LARGE SCALE GENOMIC DNA]</scope>
    <source>
        <strain evidence="4">Wuxi-XJTLU</strain>
    </source>
</reference>
<keyword evidence="1 2" id="KW-0408">Iron</keyword>
<feature type="domain" description="Ferritin-like diiron" evidence="3">
    <location>
        <begin position="1"/>
        <end position="31"/>
    </location>
</feature>
<evidence type="ECO:0000259" key="3">
    <source>
        <dbReference type="PROSITE" id="PS50905"/>
    </source>
</evidence>
<comment type="caution">
    <text evidence="4">The sequence shown here is derived from an EMBL/GenBank/DDBJ whole genome shotgun (WGS) entry which is preliminary data.</text>
</comment>
<dbReference type="GO" id="GO:0006879">
    <property type="term" value="P:intracellular iron ion homeostasis"/>
    <property type="evidence" value="ECO:0007669"/>
    <property type="project" value="UniProtKB-KW"/>
</dbReference>
<comment type="function">
    <text evidence="2">Stores iron in a soluble, non-toxic, readily available form. Important for iron homeostasis. Iron is taken up in the ferrous form and deposited as ferric hydroxides after oxidation.</text>
</comment>
<name>A0A1V9XFB6_9ACAR</name>
<accession>A0A1V9XFB6</accession>
<dbReference type="Proteomes" id="UP000192247">
    <property type="component" value="Unassembled WGS sequence"/>
</dbReference>
<proteinExistence type="inferred from homology"/>
<dbReference type="InterPro" id="IPR012347">
    <property type="entry name" value="Ferritin-like"/>
</dbReference>
<dbReference type="PANTHER" id="PTHR11431:SF75">
    <property type="entry name" value="FERRITIN"/>
    <property type="match status" value="1"/>
</dbReference>
<feature type="non-terminal residue" evidence="4">
    <location>
        <position position="1"/>
    </location>
</feature>
<dbReference type="GO" id="GO:0006826">
    <property type="term" value="P:iron ion transport"/>
    <property type="evidence" value="ECO:0007669"/>
    <property type="project" value="InterPro"/>
</dbReference>
<comment type="catalytic activity">
    <reaction evidence="2">
        <text>4 Fe(2+) + O2 + 4 H(+) = 4 Fe(3+) + 2 H2O</text>
        <dbReference type="Rhea" id="RHEA:11148"/>
        <dbReference type="ChEBI" id="CHEBI:15377"/>
        <dbReference type="ChEBI" id="CHEBI:15378"/>
        <dbReference type="ChEBI" id="CHEBI:15379"/>
        <dbReference type="ChEBI" id="CHEBI:29033"/>
        <dbReference type="ChEBI" id="CHEBI:29034"/>
        <dbReference type="EC" id="1.16.3.1"/>
    </reaction>
</comment>
<dbReference type="GO" id="GO:0008198">
    <property type="term" value="F:ferrous iron binding"/>
    <property type="evidence" value="ECO:0007669"/>
    <property type="project" value="TreeGrafter"/>
</dbReference>
<dbReference type="PANTHER" id="PTHR11431">
    <property type="entry name" value="FERRITIN"/>
    <property type="match status" value="1"/>
</dbReference>
<keyword evidence="2" id="KW-0560">Oxidoreductase</keyword>
<dbReference type="InterPro" id="IPR009078">
    <property type="entry name" value="Ferritin-like_SF"/>
</dbReference>
<evidence type="ECO:0000313" key="5">
    <source>
        <dbReference type="Proteomes" id="UP000192247"/>
    </source>
</evidence>
<evidence type="ECO:0000256" key="2">
    <source>
        <dbReference type="RuleBase" id="RU361145"/>
    </source>
</evidence>
<dbReference type="OrthoDB" id="186462at2759"/>
<organism evidence="4 5">
    <name type="scientific">Tropilaelaps mercedesae</name>
    <dbReference type="NCBI Taxonomy" id="418985"/>
    <lineage>
        <taxon>Eukaryota</taxon>
        <taxon>Metazoa</taxon>
        <taxon>Ecdysozoa</taxon>
        <taxon>Arthropoda</taxon>
        <taxon>Chelicerata</taxon>
        <taxon>Arachnida</taxon>
        <taxon>Acari</taxon>
        <taxon>Parasitiformes</taxon>
        <taxon>Mesostigmata</taxon>
        <taxon>Gamasina</taxon>
        <taxon>Dermanyssoidea</taxon>
        <taxon>Laelapidae</taxon>
        <taxon>Tropilaelaps</taxon>
    </lineage>
</organism>
<keyword evidence="2" id="KW-0409">Iron storage</keyword>
<evidence type="ECO:0000256" key="1">
    <source>
        <dbReference type="PIRSR" id="PIRSR601519-1"/>
    </source>
</evidence>
<dbReference type="InParanoid" id="A0A1V9XFB6"/>
<keyword evidence="1 2" id="KW-0479">Metal-binding</keyword>